<comment type="caution">
    <text evidence="2">The sequence shown here is derived from an EMBL/GenBank/DDBJ whole genome shotgun (WGS) entry which is preliminary data.</text>
</comment>
<evidence type="ECO:0000313" key="3">
    <source>
        <dbReference type="Proteomes" id="UP001283361"/>
    </source>
</evidence>
<protein>
    <submittedName>
        <fullName evidence="2">Uncharacterized protein</fullName>
    </submittedName>
</protein>
<accession>A0AAE1DY76</accession>
<organism evidence="2 3">
    <name type="scientific">Elysia crispata</name>
    <name type="common">lettuce slug</name>
    <dbReference type="NCBI Taxonomy" id="231223"/>
    <lineage>
        <taxon>Eukaryota</taxon>
        <taxon>Metazoa</taxon>
        <taxon>Spiralia</taxon>
        <taxon>Lophotrochozoa</taxon>
        <taxon>Mollusca</taxon>
        <taxon>Gastropoda</taxon>
        <taxon>Heterobranchia</taxon>
        <taxon>Euthyneura</taxon>
        <taxon>Panpulmonata</taxon>
        <taxon>Sacoglossa</taxon>
        <taxon>Placobranchoidea</taxon>
        <taxon>Plakobranchidae</taxon>
        <taxon>Elysia</taxon>
    </lineage>
</organism>
<feature type="region of interest" description="Disordered" evidence="1">
    <location>
        <begin position="1"/>
        <end position="28"/>
    </location>
</feature>
<reference evidence="2" key="1">
    <citation type="journal article" date="2023" name="G3 (Bethesda)">
        <title>A reference genome for the long-term kleptoplast-retaining sea slug Elysia crispata morphotype clarki.</title>
        <authorList>
            <person name="Eastman K.E."/>
            <person name="Pendleton A.L."/>
            <person name="Shaikh M.A."/>
            <person name="Suttiyut T."/>
            <person name="Ogas R."/>
            <person name="Tomko P."/>
            <person name="Gavelis G."/>
            <person name="Widhalm J.R."/>
            <person name="Wisecaver J.H."/>
        </authorList>
    </citation>
    <scope>NUCLEOTIDE SEQUENCE</scope>
    <source>
        <strain evidence="2">ECLA1</strain>
    </source>
</reference>
<sequence length="227" mass="25027">MYGAKEDKKTVGPVGRQRSSASCVANRRRQRREIKELRTRLQNKVAAAPDGYSHSESKHLTQNEDFLLSLRQSFPLPTRFDQAMTSASLCLKCSNPILKPLPSCSGTKKMPALNIVATKVPKPSPPQHREDISNKIASKVSARQSYLSVMLSRNSPQSYCETSKTVSTLLARLPETPATGGDVLSACHLVRANRKRCSSDALGGRRISVLKFKRQKTSKYLDALLSG</sequence>
<dbReference type="AlphaFoldDB" id="A0AAE1DY76"/>
<evidence type="ECO:0000256" key="1">
    <source>
        <dbReference type="SAM" id="MobiDB-lite"/>
    </source>
</evidence>
<feature type="compositionally biased region" description="Basic and acidic residues" evidence="1">
    <location>
        <begin position="1"/>
        <end position="10"/>
    </location>
</feature>
<gene>
    <name evidence="2" type="ORF">RRG08_025708</name>
</gene>
<proteinExistence type="predicted"/>
<evidence type="ECO:0000313" key="2">
    <source>
        <dbReference type="EMBL" id="KAK3787441.1"/>
    </source>
</evidence>
<keyword evidence="3" id="KW-1185">Reference proteome</keyword>
<dbReference type="Proteomes" id="UP001283361">
    <property type="component" value="Unassembled WGS sequence"/>
</dbReference>
<dbReference type="EMBL" id="JAWDGP010001864">
    <property type="protein sequence ID" value="KAK3787441.1"/>
    <property type="molecule type" value="Genomic_DNA"/>
</dbReference>
<name>A0AAE1DY76_9GAST</name>